<dbReference type="OrthoDB" id="5494927at2"/>
<gene>
    <name evidence="1" type="ordered locus">MXAN_2095</name>
</gene>
<dbReference type="SUPFAM" id="SSF48371">
    <property type="entry name" value="ARM repeat"/>
    <property type="match status" value="1"/>
</dbReference>
<name>Q1DAK0_MYXXD</name>
<evidence type="ECO:0000313" key="2">
    <source>
        <dbReference type="Proteomes" id="UP000002402"/>
    </source>
</evidence>
<keyword evidence="2" id="KW-1185">Reference proteome</keyword>
<evidence type="ECO:0008006" key="3">
    <source>
        <dbReference type="Google" id="ProtNLM"/>
    </source>
</evidence>
<dbReference type="STRING" id="246197.MXAN_2095"/>
<protein>
    <recommendedName>
        <fullName evidence="3">TIGR02270 family protein</fullName>
    </recommendedName>
</protein>
<evidence type="ECO:0000313" key="1">
    <source>
        <dbReference type="EMBL" id="ABF91776.1"/>
    </source>
</evidence>
<dbReference type="HOGENOM" id="CLU_643769_0_0_7"/>
<dbReference type="InterPro" id="IPR011989">
    <property type="entry name" value="ARM-like"/>
</dbReference>
<dbReference type="Gene3D" id="1.25.10.10">
    <property type="entry name" value="Leucine-rich Repeat Variant"/>
    <property type="match status" value="1"/>
</dbReference>
<dbReference type="Proteomes" id="UP000002402">
    <property type="component" value="Chromosome"/>
</dbReference>
<dbReference type="EMBL" id="CP000113">
    <property type="protein sequence ID" value="ABF91776.1"/>
    <property type="molecule type" value="Genomic_DNA"/>
</dbReference>
<dbReference type="eggNOG" id="COG1413">
    <property type="taxonomic scope" value="Bacteria"/>
</dbReference>
<organism evidence="1 2">
    <name type="scientific">Myxococcus xanthus (strain DK1622)</name>
    <dbReference type="NCBI Taxonomy" id="246197"/>
    <lineage>
        <taxon>Bacteria</taxon>
        <taxon>Pseudomonadati</taxon>
        <taxon>Myxococcota</taxon>
        <taxon>Myxococcia</taxon>
        <taxon>Myxococcales</taxon>
        <taxon>Cystobacterineae</taxon>
        <taxon>Myxococcaceae</taxon>
        <taxon>Myxococcus</taxon>
    </lineage>
</organism>
<dbReference type="InterPro" id="IPR016024">
    <property type="entry name" value="ARM-type_fold"/>
</dbReference>
<proteinExistence type="predicted"/>
<dbReference type="InterPro" id="IPR011959">
    <property type="entry name" value="CHP02270"/>
</dbReference>
<sequence>MMLDVLEEHLSEAAFFWSQWERALVAPDYTLEETAELEERLLAHLDGLVAAGAAAIEVLSSVVYEREDPGEVFAAAWSLLALAPSLVLDAVKARATDAPPPVQASIRRALELGEKGVVETALAPLLTTAEPMAVSVLGFRGHLLGGRAEELLSHPDALVVTAALRALNLSSKSHAPRLLGVLLGDSRPEVRWAAIETGLVFGVRDAWTVCERESTAMGSPLRRRLWALLAAAGNVRFLERLISFSEAAATREDALWALGFTGQVPAAESCLRWMCEEPRVARLAGEAFSAITGLRMAGAHVLPEPEPEDALPPLEDEDLDADLGLRPEDALALPAQEEVARWWERARDGFSPANRYLRGKPFTGASLLEALAQGPMRRRHLYALELMVRTRGAYAIQVRAFTSRQREQLALASAVRERLPAWGFMS</sequence>
<dbReference type="NCBIfam" id="TIGR02270">
    <property type="entry name" value="TIGR02270 family protein"/>
    <property type="match status" value="1"/>
</dbReference>
<dbReference type="KEGG" id="mxa:MXAN_2095"/>
<reference evidence="1 2" key="1">
    <citation type="journal article" date="2006" name="Proc. Natl. Acad. Sci. U.S.A.">
        <title>Evolution of sensory complexity recorded in a myxobacterial genome.</title>
        <authorList>
            <person name="Goldman B.S."/>
            <person name="Nierman W.C."/>
            <person name="Kaiser D."/>
            <person name="Slater S.C."/>
            <person name="Durkin A.S."/>
            <person name="Eisen J.A."/>
            <person name="Ronning C.M."/>
            <person name="Barbazuk W.B."/>
            <person name="Blanchard M."/>
            <person name="Field C."/>
            <person name="Halling C."/>
            <person name="Hinkle G."/>
            <person name="Iartchuk O."/>
            <person name="Kim H.S."/>
            <person name="Mackenzie C."/>
            <person name="Madupu R."/>
            <person name="Miller N."/>
            <person name="Shvartsbeyn A."/>
            <person name="Sullivan S.A."/>
            <person name="Vaudin M."/>
            <person name="Wiegand R."/>
            <person name="Kaplan H.B."/>
        </authorList>
    </citation>
    <scope>NUCLEOTIDE SEQUENCE [LARGE SCALE GENOMIC DNA]</scope>
    <source>
        <strain evidence="2">DK1622</strain>
    </source>
</reference>
<dbReference type="GeneID" id="41359501"/>
<accession>Q1DAK0</accession>
<dbReference type="AlphaFoldDB" id="Q1DAK0"/>
<dbReference type="EnsemblBacteria" id="ABF91776">
    <property type="protein sequence ID" value="ABF91776"/>
    <property type="gene ID" value="MXAN_2095"/>
</dbReference>
<dbReference type="RefSeq" id="WP_011552178.1">
    <property type="nucleotide sequence ID" value="NC_008095.1"/>
</dbReference>